<feature type="domain" description="Glycosyltransferase RgtA/B/C/D-like" evidence="9">
    <location>
        <begin position="77"/>
        <end position="243"/>
    </location>
</feature>
<evidence type="ECO:0000256" key="2">
    <source>
        <dbReference type="ARBA" id="ARBA00022475"/>
    </source>
</evidence>
<sequence>MENNNKLKKYLKQNKILILILLVSFGLSFFYSFHFRIKPQVDAQAYDSIGFNIAQGYGYRQTVGSDFTQDTSITRVGPLYEYFLAGIYKIFGHHYEPVWIVQAVMHALSTWFVYLTALLIFSNFASKRRIGLWAAAILGFYPDLIEISAMVLTETLYIFLVCLIIYLFFLYFYKKTLWSLAGLALVAGLAVLARPPVLLFVPIILFFFYKNQQKEISVPFYKRKQVLHAVLFLLILIAVFTPWTIRNYVIYQKIMPFGAAGALNFWIGNYHNGNGEQEPTKEQADFQGSHSFGEIQDESLRQFKIFLQKYPAEFIKLTFLRVNKYFSIIRPMGFWFYQKGLGQFIFILSSALSSIILFITGFGGLIKSIKLKNQAVYYLFAFLITTPLFVFVTVVETRYRFQIYPILAIFAGFFIVHLIEKRKFWLDRILWTMIAVFFGNGLIDLLLSMERFKERLSRFL</sequence>
<keyword evidence="2" id="KW-1003">Cell membrane</keyword>
<dbReference type="InterPro" id="IPR038731">
    <property type="entry name" value="RgtA/B/C-like"/>
</dbReference>
<keyword evidence="6 8" id="KW-1133">Transmembrane helix</keyword>
<evidence type="ECO:0000256" key="6">
    <source>
        <dbReference type="ARBA" id="ARBA00022989"/>
    </source>
</evidence>
<evidence type="ECO:0000313" key="10">
    <source>
        <dbReference type="EMBL" id="PIQ75300.1"/>
    </source>
</evidence>
<dbReference type="PANTHER" id="PTHR33908:SF11">
    <property type="entry name" value="MEMBRANE PROTEIN"/>
    <property type="match status" value="1"/>
</dbReference>
<feature type="transmembrane region" description="Helical" evidence="8">
    <location>
        <begin position="130"/>
        <end position="150"/>
    </location>
</feature>
<feature type="transmembrane region" description="Helical" evidence="8">
    <location>
        <begin position="375"/>
        <end position="394"/>
    </location>
</feature>
<feature type="transmembrane region" description="Helical" evidence="8">
    <location>
        <begin position="425"/>
        <end position="447"/>
    </location>
</feature>
<proteinExistence type="predicted"/>
<keyword evidence="3" id="KW-0328">Glycosyltransferase</keyword>
<protein>
    <recommendedName>
        <fullName evidence="9">Glycosyltransferase RgtA/B/C/D-like domain-containing protein</fullName>
    </recommendedName>
</protein>
<comment type="caution">
    <text evidence="10">The sequence shown here is derived from an EMBL/GenBank/DDBJ whole genome shotgun (WGS) entry which is preliminary data.</text>
</comment>
<accession>A0A2H0KT20</accession>
<feature type="transmembrane region" description="Helical" evidence="8">
    <location>
        <begin position="16"/>
        <end position="33"/>
    </location>
</feature>
<evidence type="ECO:0000256" key="5">
    <source>
        <dbReference type="ARBA" id="ARBA00022692"/>
    </source>
</evidence>
<evidence type="ECO:0000256" key="4">
    <source>
        <dbReference type="ARBA" id="ARBA00022679"/>
    </source>
</evidence>
<dbReference type="GO" id="GO:0005886">
    <property type="term" value="C:plasma membrane"/>
    <property type="evidence" value="ECO:0007669"/>
    <property type="project" value="UniProtKB-SubCell"/>
</dbReference>
<evidence type="ECO:0000256" key="8">
    <source>
        <dbReference type="SAM" id="Phobius"/>
    </source>
</evidence>
<feature type="transmembrane region" description="Helical" evidence="8">
    <location>
        <begin position="226"/>
        <end position="245"/>
    </location>
</feature>
<feature type="transmembrane region" description="Helical" evidence="8">
    <location>
        <begin position="401"/>
        <end position="419"/>
    </location>
</feature>
<name>A0A2H0KT20_9BACT</name>
<feature type="transmembrane region" description="Helical" evidence="8">
    <location>
        <begin position="180"/>
        <end position="206"/>
    </location>
</feature>
<keyword evidence="4" id="KW-0808">Transferase</keyword>
<feature type="transmembrane region" description="Helical" evidence="8">
    <location>
        <begin position="156"/>
        <end position="173"/>
    </location>
</feature>
<dbReference type="GO" id="GO:0016763">
    <property type="term" value="F:pentosyltransferase activity"/>
    <property type="evidence" value="ECO:0007669"/>
    <property type="project" value="TreeGrafter"/>
</dbReference>
<dbReference type="Proteomes" id="UP000229317">
    <property type="component" value="Unassembled WGS sequence"/>
</dbReference>
<keyword evidence="5 8" id="KW-0812">Transmembrane</keyword>
<dbReference type="EMBL" id="PCVO01000031">
    <property type="protein sequence ID" value="PIQ75300.1"/>
    <property type="molecule type" value="Genomic_DNA"/>
</dbReference>
<evidence type="ECO:0000259" key="9">
    <source>
        <dbReference type="Pfam" id="PF13231"/>
    </source>
</evidence>
<evidence type="ECO:0000256" key="7">
    <source>
        <dbReference type="ARBA" id="ARBA00023136"/>
    </source>
</evidence>
<feature type="transmembrane region" description="Helical" evidence="8">
    <location>
        <begin position="99"/>
        <end position="121"/>
    </location>
</feature>
<dbReference type="AlphaFoldDB" id="A0A2H0KT20"/>
<dbReference type="PANTHER" id="PTHR33908">
    <property type="entry name" value="MANNOSYLTRANSFERASE YKCB-RELATED"/>
    <property type="match status" value="1"/>
</dbReference>
<organism evidence="10 11">
    <name type="scientific">Candidatus Portnoybacteria bacterium CG11_big_fil_rev_8_21_14_0_20_40_15</name>
    <dbReference type="NCBI Taxonomy" id="1974817"/>
    <lineage>
        <taxon>Bacteria</taxon>
        <taxon>Candidatus Portnoyibacteriota</taxon>
    </lineage>
</organism>
<feature type="transmembrane region" description="Helical" evidence="8">
    <location>
        <begin position="340"/>
        <end position="363"/>
    </location>
</feature>
<comment type="subcellular location">
    <subcellularLocation>
        <location evidence="1">Cell membrane</location>
        <topology evidence="1">Multi-pass membrane protein</topology>
    </subcellularLocation>
</comment>
<dbReference type="Pfam" id="PF13231">
    <property type="entry name" value="PMT_2"/>
    <property type="match status" value="1"/>
</dbReference>
<dbReference type="GO" id="GO:0009103">
    <property type="term" value="P:lipopolysaccharide biosynthetic process"/>
    <property type="evidence" value="ECO:0007669"/>
    <property type="project" value="UniProtKB-ARBA"/>
</dbReference>
<keyword evidence="7 8" id="KW-0472">Membrane</keyword>
<reference evidence="10 11" key="1">
    <citation type="submission" date="2017-09" db="EMBL/GenBank/DDBJ databases">
        <title>Depth-based differentiation of microbial function through sediment-hosted aquifers and enrichment of novel symbionts in the deep terrestrial subsurface.</title>
        <authorList>
            <person name="Probst A.J."/>
            <person name="Ladd B."/>
            <person name="Jarett J.K."/>
            <person name="Geller-Mcgrath D.E."/>
            <person name="Sieber C.M."/>
            <person name="Emerson J.B."/>
            <person name="Anantharaman K."/>
            <person name="Thomas B.C."/>
            <person name="Malmstrom R."/>
            <person name="Stieglmeier M."/>
            <person name="Klingl A."/>
            <person name="Woyke T."/>
            <person name="Ryan C.M."/>
            <person name="Banfield J.F."/>
        </authorList>
    </citation>
    <scope>NUCLEOTIDE SEQUENCE [LARGE SCALE GENOMIC DNA]</scope>
    <source>
        <strain evidence="10">CG11_big_fil_rev_8_21_14_0_20_40_15</strain>
    </source>
</reference>
<dbReference type="InterPro" id="IPR050297">
    <property type="entry name" value="LipidA_mod_glycosyltrf_83"/>
</dbReference>
<evidence type="ECO:0000313" key="11">
    <source>
        <dbReference type="Proteomes" id="UP000229317"/>
    </source>
</evidence>
<evidence type="ECO:0000256" key="3">
    <source>
        <dbReference type="ARBA" id="ARBA00022676"/>
    </source>
</evidence>
<gene>
    <name evidence="10" type="ORF">COV84_01980</name>
</gene>
<evidence type="ECO:0000256" key="1">
    <source>
        <dbReference type="ARBA" id="ARBA00004651"/>
    </source>
</evidence>